<dbReference type="SUPFAM" id="SSF144059">
    <property type="entry name" value="ImpE-like"/>
    <property type="match status" value="1"/>
</dbReference>
<name>A0A162L231_9PROT</name>
<reference evidence="1 2" key="1">
    <citation type="submission" date="2015-12" db="EMBL/GenBank/DDBJ databases">
        <title>Genome sequence of Tistrella mobilis MCCC 1A02139.</title>
        <authorList>
            <person name="Lu L."/>
            <person name="Lai Q."/>
            <person name="Shao Z."/>
            <person name="Qian P."/>
        </authorList>
    </citation>
    <scope>NUCLEOTIDE SEQUENCE [LARGE SCALE GENOMIC DNA]</scope>
    <source>
        <strain evidence="1 2">MCCC 1A02139</strain>
    </source>
</reference>
<dbReference type="EMBL" id="LPZR01000138">
    <property type="protein sequence ID" value="KYO52857.1"/>
    <property type="molecule type" value="Genomic_DNA"/>
</dbReference>
<gene>
    <name evidence="1" type="ORF">AUP44_27420</name>
</gene>
<evidence type="ECO:0000313" key="2">
    <source>
        <dbReference type="Proteomes" id="UP000075787"/>
    </source>
</evidence>
<sequence>MKMMTSTADIHGAAALLQAGLLDEAIDAQLLRVRAHPADTTARHFLAELLVAAGELPRADRQLDMIADQAPEQAVGLAGFRQLIRAELIRREVMTEGRVPDFLDTPPPAVAKALEALVAIRAGRHADAAAAVIEAESLRPRGAVEVNGARVDDFRDACDLTGPVLELLTASGRYFWVPLERVRRMVFQAPRRLIDLIWRPVEVETEGGPDGMVFMPTIYALTADSEDAALKLGRRTDWATGEGPGAPQAGPISGRGQRCFLAGDELMPALELTEIRRLCPAAGSGEGAA</sequence>
<dbReference type="AlphaFoldDB" id="A0A162L231"/>
<dbReference type="Gene3D" id="1.25.40.10">
    <property type="entry name" value="Tetratricopeptide repeat domain"/>
    <property type="match status" value="1"/>
</dbReference>
<evidence type="ECO:0000313" key="1">
    <source>
        <dbReference type="EMBL" id="KYO52857.1"/>
    </source>
</evidence>
<organism evidence="1 2">
    <name type="scientific">Tistrella mobilis</name>
    <dbReference type="NCBI Taxonomy" id="171437"/>
    <lineage>
        <taxon>Bacteria</taxon>
        <taxon>Pseudomonadati</taxon>
        <taxon>Pseudomonadota</taxon>
        <taxon>Alphaproteobacteria</taxon>
        <taxon>Geminicoccales</taxon>
        <taxon>Geminicoccaceae</taxon>
        <taxon>Tistrella</taxon>
    </lineage>
</organism>
<dbReference type="InterPro" id="IPR009211">
    <property type="entry name" value="TagJ"/>
</dbReference>
<evidence type="ECO:0008006" key="3">
    <source>
        <dbReference type="Google" id="ProtNLM"/>
    </source>
</evidence>
<proteinExistence type="predicted"/>
<comment type="caution">
    <text evidence="1">The sequence shown here is derived from an EMBL/GenBank/DDBJ whole genome shotgun (WGS) entry which is preliminary data.</text>
</comment>
<dbReference type="Proteomes" id="UP000075787">
    <property type="component" value="Unassembled WGS sequence"/>
</dbReference>
<dbReference type="InterPro" id="IPR011990">
    <property type="entry name" value="TPR-like_helical_dom_sf"/>
</dbReference>
<protein>
    <recommendedName>
        <fullName evidence="3">Type VI secretion system protein ImpE</fullName>
    </recommendedName>
</protein>
<accession>A0A162L231</accession>
<dbReference type="Pfam" id="PF07024">
    <property type="entry name" value="ImpE"/>
    <property type="match status" value="1"/>
</dbReference>
<dbReference type="PIRSF" id="PIRSF029288">
    <property type="entry name" value="SciE_ImpE"/>
    <property type="match status" value="1"/>
</dbReference>
<dbReference type="OrthoDB" id="5416084at2"/>